<evidence type="ECO:0000313" key="4">
    <source>
        <dbReference type="Proteomes" id="UP000278983"/>
    </source>
</evidence>
<evidence type="ECO:0000259" key="2">
    <source>
        <dbReference type="Pfam" id="PF13568"/>
    </source>
</evidence>
<sequence length="242" mass="27426">MKTIRCGLLIFFATSCLSSSAQESAFNAGLRLGGGYSVNNNVDKILVSEKYYSNYSFDNKGQFVPSAELFFLYRQPESLWGVEAGIAYYNKTAQVRYEDKNELNYTLSTRYHHLGLATYFNVYPFKAKNSLHVSLGGRLGANLSPNNLTYTGNQEDAKFSELGYPTVKETERMLKDKLKGRPDVALGGGIGYDFPFGMTLDLRYHYSLTNSIKTETNTYNWVEHDNHNLQIELTVGYMINIR</sequence>
<feature type="chain" id="PRO_5018653590" evidence="1">
    <location>
        <begin position="22"/>
        <end position="242"/>
    </location>
</feature>
<dbReference type="OrthoDB" id="1076966at2"/>
<name>A0A3S0PD27_9BACT</name>
<dbReference type="Proteomes" id="UP000278983">
    <property type="component" value="Unassembled WGS sequence"/>
</dbReference>
<keyword evidence="4" id="KW-1185">Reference proteome</keyword>
<dbReference type="RefSeq" id="WP_126678991.1">
    <property type="nucleotide sequence ID" value="NZ_RYYU01000001.1"/>
</dbReference>
<evidence type="ECO:0000313" key="3">
    <source>
        <dbReference type="EMBL" id="RUL59892.1"/>
    </source>
</evidence>
<organism evidence="3 4">
    <name type="scientific">Prevotella koreensis</name>
    <dbReference type="NCBI Taxonomy" id="2490854"/>
    <lineage>
        <taxon>Bacteria</taxon>
        <taxon>Pseudomonadati</taxon>
        <taxon>Bacteroidota</taxon>
        <taxon>Bacteroidia</taxon>
        <taxon>Bacteroidales</taxon>
        <taxon>Prevotellaceae</taxon>
        <taxon>Prevotella</taxon>
    </lineage>
</organism>
<gene>
    <name evidence="3" type="ORF">EHV08_09135</name>
</gene>
<keyword evidence="1" id="KW-0732">Signal</keyword>
<dbReference type="AlphaFoldDB" id="A0A3S0PD27"/>
<feature type="signal peptide" evidence="1">
    <location>
        <begin position="1"/>
        <end position="21"/>
    </location>
</feature>
<feature type="domain" description="Outer membrane protein beta-barrel" evidence="2">
    <location>
        <begin position="21"/>
        <end position="212"/>
    </location>
</feature>
<comment type="caution">
    <text evidence="3">The sequence shown here is derived from an EMBL/GenBank/DDBJ whole genome shotgun (WGS) entry which is preliminary data.</text>
</comment>
<protein>
    <submittedName>
        <fullName evidence="3">PorT family protein</fullName>
    </submittedName>
</protein>
<reference evidence="3 4" key="1">
    <citation type="submission" date="2018-12" db="EMBL/GenBank/DDBJ databases">
        <title>Genome sequencing of Prevotella sp. KCOM 3155 (= JS262).</title>
        <authorList>
            <person name="Kook J.-K."/>
            <person name="Park S.-N."/>
            <person name="Lim Y.K."/>
        </authorList>
    </citation>
    <scope>NUCLEOTIDE SEQUENCE [LARGE SCALE GENOMIC DNA]</scope>
    <source>
        <strain evidence="3 4">KCOM 3155</strain>
    </source>
</reference>
<accession>A0A3S0PD27</accession>
<dbReference type="InterPro" id="IPR025665">
    <property type="entry name" value="Beta-barrel_OMP_2"/>
</dbReference>
<proteinExistence type="predicted"/>
<dbReference type="EMBL" id="RYYU01000001">
    <property type="protein sequence ID" value="RUL59892.1"/>
    <property type="molecule type" value="Genomic_DNA"/>
</dbReference>
<evidence type="ECO:0000256" key="1">
    <source>
        <dbReference type="SAM" id="SignalP"/>
    </source>
</evidence>
<dbReference type="PROSITE" id="PS51257">
    <property type="entry name" value="PROKAR_LIPOPROTEIN"/>
    <property type="match status" value="1"/>
</dbReference>
<dbReference type="Pfam" id="PF13568">
    <property type="entry name" value="OMP_b-brl_2"/>
    <property type="match status" value="1"/>
</dbReference>